<dbReference type="Proteomes" id="UP000000441">
    <property type="component" value="Chromosome"/>
</dbReference>
<accession>B9J3P1</accession>
<dbReference type="KEGG" id="bcq:BCQ_0570"/>
<dbReference type="HOGENOM" id="CLU_1674392_0_0_9"/>
<gene>
    <name evidence="1" type="ordered locus">BCQ_0570</name>
</gene>
<organism evidence="1 2">
    <name type="scientific">Bacillus cereus (strain Q1)</name>
    <dbReference type="NCBI Taxonomy" id="361100"/>
    <lineage>
        <taxon>Bacteria</taxon>
        <taxon>Bacillati</taxon>
        <taxon>Bacillota</taxon>
        <taxon>Bacilli</taxon>
        <taxon>Bacillales</taxon>
        <taxon>Bacillaceae</taxon>
        <taxon>Bacillus</taxon>
        <taxon>Bacillus cereus group</taxon>
    </lineage>
</organism>
<protein>
    <submittedName>
        <fullName evidence="1">Uncharacterized protein</fullName>
    </submittedName>
</protein>
<proteinExistence type="predicted"/>
<evidence type="ECO:0000313" key="2">
    <source>
        <dbReference type="Proteomes" id="UP000000441"/>
    </source>
</evidence>
<dbReference type="AlphaFoldDB" id="B9J3P1"/>
<dbReference type="EMBL" id="CP000227">
    <property type="protein sequence ID" value="ACM11040.1"/>
    <property type="molecule type" value="Genomic_DNA"/>
</dbReference>
<evidence type="ECO:0000313" key="1">
    <source>
        <dbReference type="EMBL" id="ACM11040.1"/>
    </source>
</evidence>
<sequence length="157" mass="16534">MSGNDGREVTPVPIPNTEVKLSSADGSWDLVPVRVGRCQAILFRSSSAVELSAVNRSVVGSIPTCGAIGELSELAEGARLEIVYTSQAYQGFESLALRHRIYNIWPVGQVVKTPPFHGGNTGSNPVRVTTFGGLAQLGEHLPYKQGVGGSIPSSSTI</sequence>
<name>B9J3P1_BACCQ</name>
<reference evidence="1 2" key="1">
    <citation type="journal article" date="2009" name="J. Bacteriol.">
        <title>Complete genome sequence of the extremophilic Bacillus cereus strain Q1 with industrial applications.</title>
        <authorList>
            <person name="Xiong Z."/>
            <person name="Jiang Y."/>
            <person name="Qi D."/>
            <person name="Lu H."/>
            <person name="Yang F."/>
            <person name="Yang J."/>
            <person name="Chen L."/>
            <person name="Sun L."/>
            <person name="Xu X."/>
            <person name="Xue Y."/>
            <person name="Zhu Y."/>
            <person name="Jin Q."/>
        </authorList>
    </citation>
    <scope>NUCLEOTIDE SEQUENCE [LARGE SCALE GENOMIC DNA]</scope>
    <source>
        <strain evidence="1 2">Q1</strain>
    </source>
</reference>
<dbReference type="AntiFam" id="ANF00010">
    <property type="entry name" value="tRNA translation"/>
</dbReference>